<dbReference type="EMBL" id="CP058529">
    <property type="protein sequence ID" value="QLG27066.1"/>
    <property type="molecule type" value="Genomic_DNA"/>
</dbReference>
<reference evidence="2 3" key="1">
    <citation type="submission" date="2020-07" db="EMBL/GenBank/DDBJ databases">
        <title>Gai3-2, isolated from salt lake.</title>
        <authorList>
            <person name="Cui H."/>
            <person name="Shi X."/>
        </authorList>
    </citation>
    <scope>NUCLEOTIDE SEQUENCE [LARGE SCALE GENOMIC DNA]</scope>
    <source>
        <strain evidence="2 3">Gai3-2</strain>
    </source>
</reference>
<organism evidence="2 3">
    <name type="scientific">Halorarum halophilum</name>
    <dbReference type="NCBI Taxonomy" id="2743090"/>
    <lineage>
        <taxon>Archaea</taxon>
        <taxon>Methanobacteriati</taxon>
        <taxon>Methanobacteriota</taxon>
        <taxon>Stenosarchaea group</taxon>
        <taxon>Halobacteria</taxon>
        <taxon>Halobacteriales</taxon>
        <taxon>Haloferacaceae</taxon>
        <taxon>Halorarum</taxon>
    </lineage>
</organism>
<dbReference type="AlphaFoldDB" id="A0A7D5GB15"/>
<dbReference type="GeneID" id="56028305"/>
<keyword evidence="3" id="KW-1185">Reference proteome</keyword>
<feature type="transmembrane region" description="Helical" evidence="1">
    <location>
        <begin position="21"/>
        <end position="37"/>
    </location>
</feature>
<dbReference type="OrthoDB" id="214372at2157"/>
<keyword evidence="1" id="KW-0812">Transmembrane</keyword>
<dbReference type="RefSeq" id="WP_179168641.1">
    <property type="nucleotide sequence ID" value="NZ_CP058529.1"/>
</dbReference>
<evidence type="ECO:0000313" key="2">
    <source>
        <dbReference type="EMBL" id="QLG27066.1"/>
    </source>
</evidence>
<gene>
    <name evidence="2" type="ORF">HUG10_05690</name>
</gene>
<proteinExistence type="predicted"/>
<keyword evidence="1" id="KW-0472">Membrane</keyword>
<keyword evidence="1" id="KW-1133">Transmembrane helix</keyword>
<accession>A0A7D5GB15</accession>
<sequence length="71" mass="7824">MPNPPARTDAAGTLVERRYHLVALAIVVVAFAVAALVGTRVAYYAAALVSFSVWMAWFVQTVVDWLRHAEH</sequence>
<evidence type="ECO:0000256" key="1">
    <source>
        <dbReference type="SAM" id="Phobius"/>
    </source>
</evidence>
<name>A0A7D5GB15_9EURY</name>
<evidence type="ECO:0000313" key="3">
    <source>
        <dbReference type="Proteomes" id="UP000509750"/>
    </source>
</evidence>
<feature type="transmembrane region" description="Helical" evidence="1">
    <location>
        <begin position="43"/>
        <end position="66"/>
    </location>
</feature>
<protein>
    <submittedName>
        <fullName evidence="2">Uncharacterized protein</fullName>
    </submittedName>
</protein>
<dbReference type="Proteomes" id="UP000509750">
    <property type="component" value="Chromosome"/>
</dbReference>
<dbReference type="KEGG" id="halg:HUG10_05690"/>